<proteinExistence type="predicted"/>
<gene>
    <name evidence="1" type="ORF">PS645_01786</name>
</gene>
<accession>A0A5E6RTI1</accession>
<reference evidence="1 2" key="1">
    <citation type="submission" date="2019-09" db="EMBL/GenBank/DDBJ databases">
        <authorList>
            <person name="Chandra G."/>
            <person name="Truman W A."/>
        </authorList>
    </citation>
    <scope>NUCLEOTIDE SEQUENCE [LARGE SCALE GENOMIC DNA]</scope>
    <source>
        <strain evidence="1">PS645</strain>
    </source>
</reference>
<evidence type="ECO:0000313" key="1">
    <source>
        <dbReference type="EMBL" id="VVM71430.1"/>
    </source>
</evidence>
<dbReference type="OrthoDB" id="7008133at2"/>
<name>A0A5E6RTI1_PSEFL</name>
<dbReference type="AlphaFoldDB" id="A0A5E6RTI1"/>
<dbReference type="Proteomes" id="UP000325607">
    <property type="component" value="Unassembled WGS sequence"/>
</dbReference>
<protein>
    <submittedName>
        <fullName evidence="1">Uncharacterized protein</fullName>
    </submittedName>
</protein>
<organism evidence="1 2">
    <name type="scientific">Pseudomonas fluorescens</name>
    <dbReference type="NCBI Taxonomy" id="294"/>
    <lineage>
        <taxon>Bacteria</taxon>
        <taxon>Pseudomonadati</taxon>
        <taxon>Pseudomonadota</taxon>
        <taxon>Gammaproteobacteria</taxon>
        <taxon>Pseudomonadales</taxon>
        <taxon>Pseudomonadaceae</taxon>
        <taxon>Pseudomonas</taxon>
    </lineage>
</organism>
<evidence type="ECO:0000313" key="2">
    <source>
        <dbReference type="Proteomes" id="UP000325607"/>
    </source>
</evidence>
<sequence>MTERHLLHTETLSNGCEIKVKAEILRDGSLGMFIGVYKPDGQAVEENDHPTVHFLDMEAAMEWGIEEAKTIGNRQQTL</sequence>
<dbReference type="RefSeq" id="WP_150580146.1">
    <property type="nucleotide sequence ID" value="NZ_CABVGX010000010.1"/>
</dbReference>
<dbReference type="EMBL" id="CABVGX010000010">
    <property type="protein sequence ID" value="VVM71430.1"/>
    <property type="molecule type" value="Genomic_DNA"/>
</dbReference>